<evidence type="ECO:0000313" key="3">
    <source>
        <dbReference type="Proteomes" id="UP001238088"/>
    </source>
</evidence>
<gene>
    <name evidence="2" type="ORF">J2S17_004219</name>
</gene>
<comment type="caution">
    <text evidence="2">The sequence shown here is derived from an EMBL/GenBank/DDBJ whole genome shotgun (WGS) entry which is preliminary data.</text>
</comment>
<feature type="domain" description="N-acetyltransferase" evidence="1">
    <location>
        <begin position="1"/>
        <end position="133"/>
    </location>
</feature>
<dbReference type="InterPro" id="IPR016181">
    <property type="entry name" value="Acyl_CoA_acyltransferase"/>
</dbReference>
<dbReference type="Pfam" id="PF13508">
    <property type="entry name" value="Acetyltransf_7"/>
    <property type="match status" value="1"/>
</dbReference>
<dbReference type="SUPFAM" id="SSF55729">
    <property type="entry name" value="Acyl-CoA N-acyltransferases (Nat)"/>
    <property type="match status" value="1"/>
</dbReference>
<dbReference type="PANTHER" id="PTHR43233:SF1">
    <property type="entry name" value="FAMILY N-ACETYLTRANSFERASE, PUTATIVE (AFU_ORTHOLOGUE AFUA_6G03350)-RELATED"/>
    <property type="match status" value="1"/>
</dbReference>
<dbReference type="CDD" id="cd04301">
    <property type="entry name" value="NAT_SF"/>
    <property type="match status" value="1"/>
</dbReference>
<dbReference type="Gene3D" id="3.40.630.30">
    <property type="match status" value="1"/>
</dbReference>
<protein>
    <submittedName>
        <fullName evidence="2">Ribosomal protein S18 acetylase RimI-like enzyme</fullName>
    </submittedName>
</protein>
<organism evidence="2 3">
    <name type="scientific">Cytobacillus purgationiresistens</name>
    <dbReference type="NCBI Taxonomy" id="863449"/>
    <lineage>
        <taxon>Bacteria</taxon>
        <taxon>Bacillati</taxon>
        <taxon>Bacillota</taxon>
        <taxon>Bacilli</taxon>
        <taxon>Bacillales</taxon>
        <taxon>Bacillaceae</taxon>
        <taxon>Cytobacillus</taxon>
    </lineage>
</organism>
<sequence>MKYMHSTEGLTEQMLNGFFVDWPNPPNCATHLKLLKRSYKAIVAVNEEEDQVVGFITAISDGILSAYIPLLEVLPEYKQQGIGKELLHRMMKELDGIYMIDLMCDAELQSFYEKVGMAKSNGMILRNRENQSG</sequence>
<evidence type="ECO:0000259" key="1">
    <source>
        <dbReference type="PROSITE" id="PS51186"/>
    </source>
</evidence>
<name>A0ABU0AM67_9BACI</name>
<reference evidence="2 3" key="1">
    <citation type="submission" date="2023-07" db="EMBL/GenBank/DDBJ databases">
        <title>Genomic Encyclopedia of Type Strains, Phase IV (KMG-IV): sequencing the most valuable type-strain genomes for metagenomic binning, comparative biology and taxonomic classification.</title>
        <authorList>
            <person name="Goeker M."/>
        </authorList>
    </citation>
    <scope>NUCLEOTIDE SEQUENCE [LARGE SCALE GENOMIC DNA]</scope>
    <source>
        <strain evidence="2 3">DSM 23494</strain>
    </source>
</reference>
<dbReference type="InterPro" id="IPR053144">
    <property type="entry name" value="Acetyltransferase_Butenolide"/>
</dbReference>
<dbReference type="RefSeq" id="WP_307477621.1">
    <property type="nucleotide sequence ID" value="NZ_JAUSUB010000022.1"/>
</dbReference>
<dbReference type="PANTHER" id="PTHR43233">
    <property type="entry name" value="FAMILY N-ACETYLTRANSFERASE, PUTATIVE (AFU_ORTHOLOGUE AFUA_6G03350)-RELATED"/>
    <property type="match status" value="1"/>
</dbReference>
<dbReference type="EMBL" id="JAUSUB010000022">
    <property type="protein sequence ID" value="MDQ0272327.1"/>
    <property type="molecule type" value="Genomic_DNA"/>
</dbReference>
<proteinExistence type="predicted"/>
<dbReference type="PROSITE" id="PS51186">
    <property type="entry name" value="GNAT"/>
    <property type="match status" value="1"/>
</dbReference>
<dbReference type="Proteomes" id="UP001238088">
    <property type="component" value="Unassembled WGS sequence"/>
</dbReference>
<keyword evidence="3" id="KW-1185">Reference proteome</keyword>
<accession>A0ABU0AM67</accession>
<evidence type="ECO:0000313" key="2">
    <source>
        <dbReference type="EMBL" id="MDQ0272327.1"/>
    </source>
</evidence>
<dbReference type="InterPro" id="IPR000182">
    <property type="entry name" value="GNAT_dom"/>
</dbReference>